<dbReference type="InterPro" id="IPR036390">
    <property type="entry name" value="WH_DNA-bd_sf"/>
</dbReference>
<evidence type="ECO:0000259" key="4">
    <source>
        <dbReference type="PROSITE" id="PS50995"/>
    </source>
</evidence>
<keyword evidence="6" id="KW-1185">Reference proteome</keyword>
<evidence type="ECO:0000313" key="5">
    <source>
        <dbReference type="EMBL" id="QCT05891.1"/>
    </source>
</evidence>
<dbReference type="PROSITE" id="PS01117">
    <property type="entry name" value="HTH_MARR_1"/>
    <property type="match status" value="1"/>
</dbReference>
<dbReference type="SMART" id="SM00347">
    <property type="entry name" value="HTH_MARR"/>
    <property type="match status" value="1"/>
</dbReference>
<dbReference type="AlphaFoldDB" id="A0A4P8XSL1"/>
<dbReference type="PANTHER" id="PTHR42756:SF1">
    <property type="entry name" value="TRANSCRIPTIONAL REPRESSOR OF EMRAB OPERON"/>
    <property type="match status" value="1"/>
</dbReference>
<evidence type="ECO:0000313" key="6">
    <source>
        <dbReference type="Proteomes" id="UP000301475"/>
    </source>
</evidence>
<dbReference type="Pfam" id="PF01047">
    <property type="entry name" value="MarR"/>
    <property type="match status" value="1"/>
</dbReference>
<evidence type="ECO:0000256" key="3">
    <source>
        <dbReference type="ARBA" id="ARBA00023163"/>
    </source>
</evidence>
<protein>
    <submittedName>
        <fullName evidence="5">MarR family transcriptional regulator</fullName>
    </submittedName>
</protein>
<gene>
    <name evidence="5" type="ORF">E5Z56_00260</name>
</gene>
<dbReference type="Gene3D" id="1.10.10.10">
    <property type="entry name" value="Winged helix-like DNA-binding domain superfamily/Winged helix DNA-binding domain"/>
    <property type="match status" value="1"/>
</dbReference>
<name>A0A4P8XSL1_9FIRM</name>
<reference evidence="5 6" key="1">
    <citation type="submission" date="2019-04" db="EMBL/GenBank/DDBJ databases">
        <authorList>
            <person name="Embree M."/>
            <person name="Gaffney J.R."/>
        </authorList>
    </citation>
    <scope>NUCLEOTIDE SEQUENCE [LARGE SCALE GENOMIC DNA]</scope>
    <source>
        <strain evidence="5 6">JE7A12</strain>
    </source>
</reference>
<accession>A0A4P8XSL1</accession>
<dbReference type="EMBL" id="CP039381">
    <property type="protein sequence ID" value="QCT05891.1"/>
    <property type="molecule type" value="Genomic_DNA"/>
</dbReference>
<evidence type="ECO:0000256" key="2">
    <source>
        <dbReference type="ARBA" id="ARBA00023125"/>
    </source>
</evidence>
<dbReference type="PROSITE" id="PS50995">
    <property type="entry name" value="HTH_MARR_2"/>
    <property type="match status" value="1"/>
</dbReference>
<dbReference type="SUPFAM" id="SSF46785">
    <property type="entry name" value="Winged helix' DNA-binding domain"/>
    <property type="match status" value="1"/>
</dbReference>
<dbReference type="KEGG" id="ruj:E5Z56_00260"/>
<keyword evidence="1" id="KW-0805">Transcription regulation</keyword>
<evidence type="ECO:0000256" key="1">
    <source>
        <dbReference type="ARBA" id="ARBA00023015"/>
    </source>
</evidence>
<keyword evidence="2" id="KW-0238">DNA-binding</keyword>
<dbReference type="GO" id="GO:0003677">
    <property type="term" value="F:DNA binding"/>
    <property type="evidence" value="ECO:0007669"/>
    <property type="project" value="UniProtKB-KW"/>
</dbReference>
<dbReference type="RefSeq" id="WP_138155996.1">
    <property type="nucleotide sequence ID" value="NZ_CP039381.1"/>
</dbReference>
<feature type="domain" description="HTH marR-type" evidence="4">
    <location>
        <begin position="1"/>
        <end position="132"/>
    </location>
</feature>
<proteinExistence type="predicted"/>
<dbReference type="InterPro" id="IPR023187">
    <property type="entry name" value="Tscrpt_reg_MarR-type_CS"/>
</dbReference>
<sequence length="137" mass="16147">MSYHKLMMENNTMYTKKVFDNVADRKLSKGQPKILEYLYENDGAVQKDIAKSCFIEQATVTSILARMEKNELIIRKVDPDNRRFQFVYLTEKGKVEAKFVIESFAKLENNALKDFTDEEKMQFVNFLNRVNKNLKEC</sequence>
<dbReference type="InterPro" id="IPR036388">
    <property type="entry name" value="WH-like_DNA-bd_sf"/>
</dbReference>
<keyword evidence="3" id="KW-0804">Transcription</keyword>
<dbReference type="InterPro" id="IPR000835">
    <property type="entry name" value="HTH_MarR-typ"/>
</dbReference>
<dbReference type="OrthoDB" id="9808725at2"/>
<organism evidence="5 6">
    <name type="scientific">Ruminococcus bovis</name>
    <dbReference type="NCBI Taxonomy" id="2564099"/>
    <lineage>
        <taxon>Bacteria</taxon>
        <taxon>Bacillati</taxon>
        <taxon>Bacillota</taxon>
        <taxon>Clostridia</taxon>
        <taxon>Eubacteriales</taxon>
        <taxon>Oscillospiraceae</taxon>
        <taxon>Ruminococcus</taxon>
    </lineage>
</organism>
<dbReference type="Proteomes" id="UP000301475">
    <property type="component" value="Chromosome"/>
</dbReference>
<dbReference type="GO" id="GO:0003700">
    <property type="term" value="F:DNA-binding transcription factor activity"/>
    <property type="evidence" value="ECO:0007669"/>
    <property type="project" value="InterPro"/>
</dbReference>
<dbReference type="PRINTS" id="PR00598">
    <property type="entry name" value="HTHMARR"/>
</dbReference>
<dbReference type="PANTHER" id="PTHR42756">
    <property type="entry name" value="TRANSCRIPTIONAL REGULATOR, MARR"/>
    <property type="match status" value="1"/>
</dbReference>